<feature type="binding site" evidence="6">
    <location>
        <position position="11"/>
    </location>
    <ligand>
        <name>Mg(2+)</name>
        <dbReference type="ChEBI" id="CHEBI:18420"/>
    </ligand>
</feature>
<dbReference type="GO" id="GO:0016791">
    <property type="term" value="F:phosphatase activity"/>
    <property type="evidence" value="ECO:0007669"/>
    <property type="project" value="InterPro"/>
</dbReference>
<keyword evidence="3" id="KW-0378">Hydrolase</keyword>
<evidence type="ECO:0000256" key="1">
    <source>
        <dbReference type="ARBA" id="ARBA00001946"/>
    </source>
</evidence>
<feature type="binding site" evidence="6">
    <location>
        <position position="185"/>
    </location>
    <ligand>
        <name>Mg(2+)</name>
        <dbReference type="ChEBI" id="CHEBI:18420"/>
    </ligand>
</feature>
<feature type="active site" description="Proton donor" evidence="5">
    <location>
        <position position="13"/>
    </location>
</feature>
<dbReference type="SUPFAM" id="SSF56784">
    <property type="entry name" value="HAD-like"/>
    <property type="match status" value="1"/>
</dbReference>
<dbReference type="NCBIfam" id="TIGR01489">
    <property type="entry name" value="DKMTPPase-SF"/>
    <property type="match status" value="1"/>
</dbReference>
<dbReference type="AlphaFoldDB" id="A0A9P6B9X6"/>
<evidence type="ECO:0000256" key="6">
    <source>
        <dbReference type="PIRSR" id="PIRSR031051-3"/>
    </source>
</evidence>
<evidence type="ECO:0008006" key="9">
    <source>
        <dbReference type="Google" id="ProtNLM"/>
    </source>
</evidence>
<dbReference type="PIRSF" id="PIRSF031051">
    <property type="entry name" value="PyrdxlP_Pase_PHOSPHO2"/>
    <property type="match status" value="1"/>
</dbReference>
<comment type="caution">
    <text evidence="7">The sequence shown here is derived from an EMBL/GenBank/DDBJ whole genome shotgun (WGS) entry which is preliminary data.</text>
</comment>
<organism evidence="7 8">
    <name type="scientific">Hydnum rufescens UP504</name>
    <dbReference type="NCBI Taxonomy" id="1448309"/>
    <lineage>
        <taxon>Eukaryota</taxon>
        <taxon>Fungi</taxon>
        <taxon>Dikarya</taxon>
        <taxon>Basidiomycota</taxon>
        <taxon>Agaricomycotina</taxon>
        <taxon>Agaricomycetes</taxon>
        <taxon>Cantharellales</taxon>
        <taxon>Hydnaceae</taxon>
        <taxon>Hydnum</taxon>
    </lineage>
</organism>
<sequence length="246" mass="27860">MSISSQLVVFDFDWSFADQDTDHYVPEVLAVDLRRKMVSRDESMQWTDVVALTMVELYERGITRDQIEGALRAVPVHPAMIRAVQALKAAAKPKTTLICLSNANIVFITTILKYHGLEDLFEEIITNPADWTEDGLLRVRRRIGPDQQQHACKIGCSPNMCKGDELDAYLARSGKSFDRLVYVGDGDNDFCPVLRFKSATDIVCVRRDRGLERRIRDEGQTAGLKASLRPWTGAWEVEEIFATLHE</sequence>
<dbReference type="OrthoDB" id="10267182at2759"/>
<evidence type="ECO:0000256" key="3">
    <source>
        <dbReference type="ARBA" id="ARBA00022801"/>
    </source>
</evidence>
<dbReference type="InterPro" id="IPR023214">
    <property type="entry name" value="HAD_sf"/>
</dbReference>
<name>A0A9P6B9X6_9AGAM</name>
<evidence type="ECO:0000256" key="4">
    <source>
        <dbReference type="ARBA" id="ARBA00022842"/>
    </source>
</evidence>
<evidence type="ECO:0000256" key="2">
    <source>
        <dbReference type="ARBA" id="ARBA00022723"/>
    </source>
</evidence>
<keyword evidence="4 6" id="KW-0460">Magnesium</keyword>
<dbReference type="GO" id="GO:0046872">
    <property type="term" value="F:metal ion binding"/>
    <property type="evidence" value="ECO:0007669"/>
    <property type="project" value="UniProtKB-KW"/>
</dbReference>
<dbReference type="InterPro" id="IPR016965">
    <property type="entry name" value="Pase_PHOSPHO-typ"/>
</dbReference>
<gene>
    <name evidence="7" type="ORF">BS47DRAFT_751212</name>
</gene>
<dbReference type="NCBIfam" id="TIGR01488">
    <property type="entry name" value="HAD-SF-IB"/>
    <property type="match status" value="1"/>
</dbReference>
<evidence type="ECO:0000313" key="7">
    <source>
        <dbReference type="EMBL" id="KAF9520301.1"/>
    </source>
</evidence>
<evidence type="ECO:0000256" key="5">
    <source>
        <dbReference type="PIRSR" id="PIRSR031051-1"/>
    </source>
</evidence>
<dbReference type="Pfam" id="PF06888">
    <property type="entry name" value="Put_Phosphatase"/>
    <property type="match status" value="1"/>
</dbReference>
<dbReference type="EMBL" id="MU128912">
    <property type="protein sequence ID" value="KAF9520301.1"/>
    <property type="molecule type" value="Genomic_DNA"/>
</dbReference>
<dbReference type="PANTHER" id="PTHR20889:SF12">
    <property type="entry name" value="LP01149P"/>
    <property type="match status" value="1"/>
</dbReference>
<feature type="active site" description="Nucleophile" evidence="5">
    <location>
        <position position="11"/>
    </location>
</feature>
<dbReference type="InterPro" id="IPR036412">
    <property type="entry name" value="HAD-like_sf"/>
</dbReference>
<comment type="cofactor">
    <cofactor evidence="1 6">
        <name>Mg(2+)</name>
        <dbReference type="ChEBI" id="CHEBI:18420"/>
    </cofactor>
</comment>
<evidence type="ECO:0000313" key="8">
    <source>
        <dbReference type="Proteomes" id="UP000886523"/>
    </source>
</evidence>
<keyword evidence="2 6" id="KW-0479">Metal-binding</keyword>
<keyword evidence="8" id="KW-1185">Reference proteome</keyword>
<dbReference type="Proteomes" id="UP000886523">
    <property type="component" value="Unassembled WGS sequence"/>
</dbReference>
<proteinExistence type="predicted"/>
<feature type="binding site" evidence="6">
    <location>
        <position position="13"/>
    </location>
    <ligand>
        <name>Mg(2+)</name>
        <dbReference type="ChEBI" id="CHEBI:18420"/>
    </ligand>
</feature>
<dbReference type="PANTHER" id="PTHR20889">
    <property type="entry name" value="PHOSPHATASE, ORPHAN 1, 2"/>
    <property type="match status" value="1"/>
</dbReference>
<reference evidence="7" key="1">
    <citation type="journal article" date="2020" name="Nat. Commun.">
        <title>Large-scale genome sequencing of mycorrhizal fungi provides insights into the early evolution of symbiotic traits.</title>
        <authorList>
            <person name="Miyauchi S."/>
            <person name="Kiss E."/>
            <person name="Kuo A."/>
            <person name="Drula E."/>
            <person name="Kohler A."/>
            <person name="Sanchez-Garcia M."/>
            <person name="Morin E."/>
            <person name="Andreopoulos B."/>
            <person name="Barry K.W."/>
            <person name="Bonito G."/>
            <person name="Buee M."/>
            <person name="Carver A."/>
            <person name="Chen C."/>
            <person name="Cichocki N."/>
            <person name="Clum A."/>
            <person name="Culley D."/>
            <person name="Crous P.W."/>
            <person name="Fauchery L."/>
            <person name="Girlanda M."/>
            <person name="Hayes R.D."/>
            <person name="Keri Z."/>
            <person name="LaButti K."/>
            <person name="Lipzen A."/>
            <person name="Lombard V."/>
            <person name="Magnuson J."/>
            <person name="Maillard F."/>
            <person name="Murat C."/>
            <person name="Nolan M."/>
            <person name="Ohm R.A."/>
            <person name="Pangilinan J."/>
            <person name="Pereira M.F."/>
            <person name="Perotto S."/>
            <person name="Peter M."/>
            <person name="Pfister S."/>
            <person name="Riley R."/>
            <person name="Sitrit Y."/>
            <person name="Stielow J.B."/>
            <person name="Szollosi G."/>
            <person name="Zifcakova L."/>
            <person name="Stursova M."/>
            <person name="Spatafora J.W."/>
            <person name="Tedersoo L."/>
            <person name="Vaario L.M."/>
            <person name="Yamada A."/>
            <person name="Yan M."/>
            <person name="Wang P."/>
            <person name="Xu J."/>
            <person name="Bruns T."/>
            <person name="Baldrian P."/>
            <person name="Vilgalys R."/>
            <person name="Dunand C."/>
            <person name="Henrissat B."/>
            <person name="Grigoriev I.V."/>
            <person name="Hibbett D."/>
            <person name="Nagy L.G."/>
            <person name="Martin F.M."/>
        </authorList>
    </citation>
    <scope>NUCLEOTIDE SEQUENCE</scope>
    <source>
        <strain evidence="7">UP504</strain>
    </source>
</reference>
<accession>A0A9P6B9X6</accession>
<protein>
    <recommendedName>
        <fullName evidence="9">Phosphatase phospho-type</fullName>
    </recommendedName>
</protein>
<dbReference type="InterPro" id="IPR006384">
    <property type="entry name" value="HAD_hydro_PyrdxlP_Pase-like"/>
</dbReference>
<dbReference type="Gene3D" id="3.40.50.1000">
    <property type="entry name" value="HAD superfamily/HAD-like"/>
    <property type="match status" value="1"/>
</dbReference>